<dbReference type="Pfam" id="PF07883">
    <property type="entry name" value="Cupin_2"/>
    <property type="match status" value="1"/>
</dbReference>
<dbReference type="Gene3D" id="2.60.120.10">
    <property type="entry name" value="Jelly Rolls"/>
    <property type="match status" value="2"/>
</dbReference>
<dbReference type="EMBL" id="QLMK01000020">
    <property type="protein sequence ID" value="RAK25736.1"/>
    <property type="molecule type" value="Genomic_DNA"/>
</dbReference>
<comment type="caution">
    <text evidence="3">The sequence shown here is derived from an EMBL/GenBank/DDBJ whole genome shotgun (WGS) entry which is preliminary data.</text>
</comment>
<feature type="signal peptide" evidence="1">
    <location>
        <begin position="1"/>
        <end position="24"/>
    </location>
</feature>
<dbReference type="OrthoDB" id="9811153at2"/>
<dbReference type="AlphaFoldDB" id="A0A364JS22"/>
<dbReference type="Proteomes" id="UP000249453">
    <property type="component" value="Unassembled WGS sequence"/>
</dbReference>
<proteinExistence type="predicted"/>
<dbReference type="SUPFAM" id="SSF51182">
    <property type="entry name" value="RmlC-like cupins"/>
    <property type="match status" value="2"/>
</dbReference>
<keyword evidence="1" id="KW-0732">Signal</keyword>
<feature type="chain" id="PRO_5016800500" description="Cupin type-2 domain-containing protein" evidence="1">
    <location>
        <begin position="25"/>
        <end position="320"/>
    </location>
</feature>
<gene>
    <name evidence="3" type="ORF">C7374_12019</name>
</gene>
<protein>
    <recommendedName>
        <fullName evidence="2">Cupin type-2 domain-containing protein</fullName>
    </recommendedName>
</protein>
<dbReference type="InterPro" id="IPR013096">
    <property type="entry name" value="Cupin_2"/>
</dbReference>
<organism evidence="3 4">
    <name type="scientific">Falsochrobactrum ovis</name>
    <dbReference type="NCBI Taxonomy" id="1293442"/>
    <lineage>
        <taxon>Bacteria</taxon>
        <taxon>Pseudomonadati</taxon>
        <taxon>Pseudomonadota</taxon>
        <taxon>Alphaproteobacteria</taxon>
        <taxon>Hyphomicrobiales</taxon>
        <taxon>Brucellaceae</taxon>
        <taxon>Falsochrobactrum</taxon>
    </lineage>
</organism>
<feature type="domain" description="Cupin type-2" evidence="2">
    <location>
        <begin position="228"/>
        <end position="281"/>
    </location>
</feature>
<reference evidence="3 4" key="1">
    <citation type="submission" date="2018-06" db="EMBL/GenBank/DDBJ databases">
        <title>Genomic Encyclopedia of Type Strains, Phase IV (KMG-IV): sequencing the most valuable type-strain genomes for metagenomic binning, comparative biology and taxonomic classification.</title>
        <authorList>
            <person name="Goeker M."/>
        </authorList>
    </citation>
    <scope>NUCLEOTIDE SEQUENCE [LARGE SCALE GENOMIC DNA]</scope>
    <source>
        <strain evidence="3 4">DSM 26720</strain>
    </source>
</reference>
<dbReference type="CDD" id="cd02208">
    <property type="entry name" value="cupin_RmlC-like"/>
    <property type="match status" value="1"/>
</dbReference>
<dbReference type="InterPro" id="IPR014710">
    <property type="entry name" value="RmlC-like_jellyroll"/>
</dbReference>
<evidence type="ECO:0000313" key="4">
    <source>
        <dbReference type="Proteomes" id="UP000249453"/>
    </source>
</evidence>
<dbReference type="RefSeq" id="WP_158527858.1">
    <property type="nucleotide sequence ID" value="NZ_JBHEEY010000019.1"/>
</dbReference>
<name>A0A364JS22_9HYPH</name>
<dbReference type="InterPro" id="IPR011051">
    <property type="entry name" value="RmlC_Cupin_sf"/>
</dbReference>
<accession>A0A364JS22</accession>
<evidence type="ECO:0000256" key="1">
    <source>
        <dbReference type="SAM" id="SignalP"/>
    </source>
</evidence>
<evidence type="ECO:0000259" key="2">
    <source>
        <dbReference type="Pfam" id="PF07883"/>
    </source>
</evidence>
<evidence type="ECO:0000313" key="3">
    <source>
        <dbReference type="EMBL" id="RAK25736.1"/>
    </source>
</evidence>
<keyword evidence="4" id="KW-1185">Reference proteome</keyword>
<sequence>MNVRKSSLALLAALAIGGVGVTSAAAQTVNAWTPKPVAAAPYKAPHKPRTTIADVRAKIATPNKLKTWRVPVVDDKHLRAAWHQLAVSDSTPTLRVADHQTAFIVWEGEIEVNIQGVEPFVASKGFMVRVPFRRAFSLKNVGTVPSLHFEIFNADATILYEEDSATLPKSPPGTDWYLSRLDAPDSLTRQPQPIYVDFFAAPSAGAFVSDDRMFVNRIRGQARDCNMQPTTALGHFHVDYAEFWFIMEGQIQYNIEGLTPFVSEPGDIVYVPAGRWHSAANYCPGYDTRIAINGYPGGSHHWPVNNQPATPPISGKEYLK</sequence>